<keyword evidence="3" id="KW-0328">Glycosyltransferase</keyword>
<evidence type="ECO:0000256" key="4">
    <source>
        <dbReference type="ARBA" id="ARBA00022679"/>
    </source>
</evidence>
<evidence type="ECO:0000256" key="7">
    <source>
        <dbReference type="ARBA" id="ARBA00023136"/>
    </source>
</evidence>
<evidence type="ECO:0000256" key="3">
    <source>
        <dbReference type="ARBA" id="ARBA00022676"/>
    </source>
</evidence>
<reference evidence="10 11" key="1">
    <citation type="journal article" date="2020" name="Int. J. Syst. Evol. Microbiol.">
        <title>Novel acetic acid bacteria from cider fermentations: Acetobacter conturbans sp. nov. and Acetobacter fallax sp. nov.</title>
        <authorList>
            <person name="Sombolestani A.S."/>
            <person name="Cleenwerck I."/>
            <person name="Cnockaert M."/>
            <person name="Borremans W."/>
            <person name="Wieme A.D."/>
            <person name="De Vuyst L."/>
            <person name="Vandamme P."/>
        </authorList>
    </citation>
    <scope>NUCLEOTIDE SEQUENCE [LARGE SCALE GENOMIC DNA]</scope>
    <source>
        <strain evidence="10 11">LMG 30640</strain>
    </source>
</reference>
<keyword evidence="4 10" id="KW-0808">Transferase</keyword>
<dbReference type="PANTHER" id="PTHR33908">
    <property type="entry name" value="MANNOSYLTRANSFERASE YKCB-RELATED"/>
    <property type="match status" value="1"/>
</dbReference>
<evidence type="ECO:0000259" key="9">
    <source>
        <dbReference type="Pfam" id="PF13231"/>
    </source>
</evidence>
<comment type="caution">
    <text evidence="10">The sequence shown here is derived from an EMBL/GenBank/DDBJ whole genome shotgun (WGS) entry which is preliminary data.</text>
</comment>
<evidence type="ECO:0000256" key="5">
    <source>
        <dbReference type="ARBA" id="ARBA00022692"/>
    </source>
</evidence>
<feature type="domain" description="Glycosyltransferase RgtA/B/C/D-like" evidence="9">
    <location>
        <begin position="56"/>
        <end position="228"/>
    </location>
</feature>
<dbReference type="InterPro" id="IPR038731">
    <property type="entry name" value="RgtA/B/C-like"/>
</dbReference>
<name>A0ABX0JL41_9PROT</name>
<dbReference type="Proteomes" id="UP000635278">
    <property type="component" value="Unassembled WGS sequence"/>
</dbReference>
<keyword evidence="7 8" id="KW-0472">Membrane</keyword>
<organism evidence="10 11">
    <name type="scientific">Acetobacter musti</name>
    <dbReference type="NCBI Taxonomy" id="864732"/>
    <lineage>
        <taxon>Bacteria</taxon>
        <taxon>Pseudomonadati</taxon>
        <taxon>Pseudomonadota</taxon>
        <taxon>Alphaproteobacteria</taxon>
        <taxon>Acetobacterales</taxon>
        <taxon>Acetobacteraceae</taxon>
        <taxon>Acetobacter</taxon>
    </lineage>
</organism>
<evidence type="ECO:0000256" key="1">
    <source>
        <dbReference type="ARBA" id="ARBA00004651"/>
    </source>
</evidence>
<feature type="transmembrane region" description="Helical" evidence="8">
    <location>
        <begin position="261"/>
        <end position="279"/>
    </location>
</feature>
<feature type="transmembrane region" description="Helical" evidence="8">
    <location>
        <begin position="340"/>
        <end position="362"/>
    </location>
</feature>
<evidence type="ECO:0000256" key="8">
    <source>
        <dbReference type="SAM" id="Phobius"/>
    </source>
</evidence>
<dbReference type="PANTHER" id="PTHR33908:SF11">
    <property type="entry name" value="MEMBRANE PROTEIN"/>
    <property type="match status" value="1"/>
</dbReference>
<feature type="transmembrane region" description="Helical" evidence="8">
    <location>
        <begin position="120"/>
        <end position="138"/>
    </location>
</feature>
<dbReference type="Pfam" id="PF13231">
    <property type="entry name" value="PMT_2"/>
    <property type="match status" value="1"/>
</dbReference>
<protein>
    <submittedName>
        <fullName evidence="10">Glycosyl/arabinosyl/mannosyl transferase</fullName>
    </submittedName>
</protein>
<feature type="transmembrane region" description="Helical" evidence="8">
    <location>
        <begin position="210"/>
        <end position="228"/>
    </location>
</feature>
<proteinExistence type="predicted"/>
<dbReference type="EMBL" id="WOTB01000002">
    <property type="protein sequence ID" value="NHN83494.1"/>
    <property type="molecule type" value="Genomic_DNA"/>
</dbReference>
<dbReference type="InterPro" id="IPR050297">
    <property type="entry name" value="LipidA_mod_glycosyltrf_83"/>
</dbReference>
<dbReference type="GO" id="GO:0016740">
    <property type="term" value="F:transferase activity"/>
    <property type="evidence" value="ECO:0007669"/>
    <property type="project" value="UniProtKB-KW"/>
</dbReference>
<feature type="transmembrane region" description="Helical" evidence="8">
    <location>
        <begin position="181"/>
        <end position="198"/>
    </location>
</feature>
<evidence type="ECO:0000256" key="2">
    <source>
        <dbReference type="ARBA" id="ARBA00022475"/>
    </source>
</evidence>
<gene>
    <name evidence="10" type="ORF">GOB93_02415</name>
</gene>
<keyword evidence="5 8" id="KW-0812">Transmembrane</keyword>
<evidence type="ECO:0000256" key="6">
    <source>
        <dbReference type="ARBA" id="ARBA00022989"/>
    </source>
</evidence>
<keyword evidence="6 8" id="KW-1133">Transmembrane helix</keyword>
<comment type="subcellular location">
    <subcellularLocation>
        <location evidence="1">Cell membrane</location>
        <topology evidence="1">Multi-pass membrane protein</topology>
    </subcellularLocation>
</comment>
<keyword evidence="2" id="KW-1003">Cell membrane</keyword>
<feature type="transmembrane region" description="Helical" evidence="8">
    <location>
        <begin position="291"/>
        <end position="309"/>
    </location>
</feature>
<feature type="transmembrane region" description="Helical" evidence="8">
    <location>
        <begin position="145"/>
        <end position="161"/>
    </location>
</feature>
<keyword evidence="11" id="KW-1185">Reference proteome</keyword>
<evidence type="ECO:0000313" key="10">
    <source>
        <dbReference type="EMBL" id="NHN83494.1"/>
    </source>
</evidence>
<accession>A0ABX0JL41</accession>
<evidence type="ECO:0000313" key="11">
    <source>
        <dbReference type="Proteomes" id="UP000635278"/>
    </source>
</evidence>
<sequence length="493" mass="53554">MTGSRSAYPAPSVCLAVSALAGVTLLRLLAAAYLPVTPDEAYYWTWSRHLQASYLDHPPMVALWIRAGTILFGNTGFGIRVTGPLAAAAGTLLIAAATRDFMTARSTADRCATDDVTPPVIAGLLLNATLALGLGAVMMTPDTPLLFFMALFLAALGRLAATGNGRWWLLLGMAAGLGFDSKYTMLLPAAGIGVWCLLTRPGRAWLKTPWPWAALLLSGILTTPVLWWNDTHGWASFIRQGGRAGDWKPARAAQFLGELTGGQIGLLTPGIFLLCVIAFRKALRSHEATDRLLLTVTGIPLLVFFQHALGDRVQANWPVLIYPPLVVLTALSRPRWWRPAAILGFTLGALVLFQAITGVLPLSRHLDITLRQGGGWPAFARAVRARTQNAAFIASDDYGLASELAFRLKGIPVLGAEPRWQLFDLPGFRCTAGQGILIRNARRDFPAGSLWPSLVSPVTEIPRTRHGREAERYVLYTVRCPLLQDMRQLPAIR</sequence>